<evidence type="ECO:0000313" key="3">
    <source>
        <dbReference type="Proteomes" id="UP000708208"/>
    </source>
</evidence>
<gene>
    <name evidence="2" type="ORF">AFUS01_LOCUS9717</name>
</gene>
<dbReference type="OrthoDB" id="8958038at2759"/>
<dbReference type="PANTHER" id="PTHR47331">
    <property type="entry name" value="PHD-TYPE DOMAIN-CONTAINING PROTEIN"/>
    <property type="match status" value="1"/>
</dbReference>
<organism evidence="2 3">
    <name type="scientific">Allacma fusca</name>
    <dbReference type="NCBI Taxonomy" id="39272"/>
    <lineage>
        <taxon>Eukaryota</taxon>
        <taxon>Metazoa</taxon>
        <taxon>Ecdysozoa</taxon>
        <taxon>Arthropoda</taxon>
        <taxon>Hexapoda</taxon>
        <taxon>Collembola</taxon>
        <taxon>Symphypleona</taxon>
        <taxon>Sminthuridae</taxon>
        <taxon>Allacma</taxon>
    </lineage>
</organism>
<evidence type="ECO:0000259" key="1">
    <source>
        <dbReference type="PROSITE" id="PS50994"/>
    </source>
</evidence>
<dbReference type="Proteomes" id="UP000708208">
    <property type="component" value="Unassembled WGS sequence"/>
</dbReference>
<dbReference type="EMBL" id="CAJVCH010070622">
    <property type="protein sequence ID" value="CAG7720441.1"/>
    <property type="molecule type" value="Genomic_DNA"/>
</dbReference>
<comment type="caution">
    <text evidence="2">The sequence shown here is derived from an EMBL/GenBank/DDBJ whole genome shotgun (WGS) entry which is preliminary data.</text>
</comment>
<protein>
    <recommendedName>
        <fullName evidence="1">Integrase catalytic domain-containing protein</fullName>
    </recommendedName>
</protein>
<keyword evidence="3" id="KW-1185">Reference proteome</keyword>
<dbReference type="InterPro" id="IPR001584">
    <property type="entry name" value="Integrase_cat-core"/>
</dbReference>
<sequence length="216" mass="24217">MNTDSAILALRRFISVRGQPVCLYSDNGSNFRGADNELRRAWEEIEMNKIQTEFAIGRTSWKLYPPLSPHFGGSWERLVQSVKKSLEFTLKSRIPKEEVLKTLLSEAANSVNSLPLTHVSINKDDSEALTPNHFVLRTSGSAPTPAQPVQVLDVVIITDENNPRNLWPKGINVATFPGKDGKIRVVEVETCTGTYRRPVRKIIVLDVHQKESDDPV</sequence>
<name>A0A8J2JHT4_9HEXA</name>
<dbReference type="AlphaFoldDB" id="A0A8J2JHT4"/>
<dbReference type="GO" id="GO:0015074">
    <property type="term" value="P:DNA integration"/>
    <property type="evidence" value="ECO:0007669"/>
    <property type="project" value="InterPro"/>
</dbReference>
<accession>A0A8J2JHT4</accession>
<proteinExistence type="predicted"/>
<evidence type="ECO:0000313" key="2">
    <source>
        <dbReference type="EMBL" id="CAG7720441.1"/>
    </source>
</evidence>
<dbReference type="PROSITE" id="PS50994">
    <property type="entry name" value="INTEGRASE"/>
    <property type="match status" value="1"/>
</dbReference>
<dbReference type="InterPro" id="IPR040676">
    <property type="entry name" value="DUF5641"/>
</dbReference>
<dbReference type="Pfam" id="PF18701">
    <property type="entry name" value="DUF5641"/>
    <property type="match status" value="1"/>
</dbReference>
<reference evidence="2" key="1">
    <citation type="submission" date="2021-06" db="EMBL/GenBank/DDBJ databases">
        <authorList>
            <person name="Hodson N. C."/>
            <person name="Mongue J. A."/>
            <person name="Jaron S. K."/>
        </authorList>
    </citation>
    <scope>NUCLEOTIDE SEQUENCE</scope>
</reference>
<feature type="domain" description="Integrase catalytic" evidence="1">
    <location>
        <begin position="1"/>
        <end position="139"/>
    </location>
</feature>